<accession>A0ABN5CS36</accession>
<protein>
    <submittedName>
        <fullName evidence="1">Uncharacterized protein</fullName>
    </submittedName>
</protein>
<organism evidence="1 2">
    <name type="scientific">Pseudoalteromonas piscicida</name>
    <dbReference type="NCBI Taxonomy" id="43662"/>
    <lineage>
        <taxon>Bacteria</taxon>
        <taxon>Pseudomonadati</taxon>
        <taxon>Pseudomonadota</taxon>
        <taxon>Gammaproteobacteria</taxon>
        <taxon>Alteromonadales</taxon>
        <taxon>Pseudoalteromonadaceae</taxon>
        <taxon>Pseudoalteromonas</taxon>
    </lineage>
</organism>
<dbReference type="Proteomes" id="UP000016521">
    <property type="component" value="Chromosome II"/>
</dbReference>
<sequence length="56" mass="6639">MPYNLRKIYLALGYLAQEPVYLSSLYLHVDDKKASRISDIAIVIRWHKLFKSNWVT</sequence>
<gene>
    <name evidence="1" type="ORF">PPIS_b1048</name>
</gene>
<name>A0ABN5CS36_PSEO7</name>
<reference evidence="1 2" key="1">
    <citation type="submission" date="2015-06" db="EMBL/GenBank/DDBJ databases">
        <authorList>
            <person name="Xie B.-B."/>
            <person name="Rong J.-C."/>
            <person name="Qin Q.-L."/>
            <person name="Zhang Y.-Z."/>
        </authorList>
    </citation>
    <scope>NUCLEOTIDE SEQUENCE [LARGE SCALE GENOMIC DNA]</scope>
    <source>
        <strain evidence="1 2">JCM 20779</strain>
    </source>
</reference>
<dbReference type="EMBL" id="CP011925">
    <property type="protein sequence ID" value="ATD10076.1"/>
    <property type="molecule type" value="Genomic_DNA"/>
</dbReference>
<proteinExistence type="predicted"/>
<evidence type="ECO:0000313" key="2">
    <source>
        <dbReference type="Proteomes" id="UP000016521"/>
    </source>
</evidence>
<keyword evidence="2" id="KW-1185">Reference proteome</keyword>
<evidence type="ECO:0000313" key="1">
    <source>
        <dbReference type="EMBL" id="ATD10076.1"/>
    </source>
</evidence>